<evidence type="ECO:0000313" key="2">
    <source>
        <dbReference type="Proteomes" id="UP000530530"/>
    </source>
</evidence>
<proteinExistence type="predicted"/>
<reference evidence="1 2" key="1">
    <citation type="submission" date="2020-08" db="EMBL/GenBank/DDBJ databases">
        <title>Sequencing the genomes of 1000 actinobacteria strains.</title>
        <authorList>
            <person name="Klenk H.-P."/>
        </authorList>
    </citation>
    <scope>NUCLEOTIDE SEQUENCE [LARGE SCALE GENOMIC DNA]</scope>
    <source>
        <strain evidence="1 2">DSM 41530</strain>
    </source>
</reference>
<dbReference type="InterPro" id="IPR036291">
    <property type="entry name" value="NAD(P)-bd_dom_sf"/>
</dbReference>
<dbReference type="InterPro" id="IPR002347">
    <property type="entry name" value="SDR_fam"/>
</dbReference>
<evidence type="ECO:0000313" key="1">
    <source>
        <dbReference type="EMBL" id="MBB4788572.1"/>
    </source>
</evidence>
<dbReference type="SUPFAM" id="SSF51735">
    <property type="entry name" value="NAD(P)-binding Rossmann-fold domains"/>
    <property type="match status" value="1"/>
</dbReference>
<dbReference type="Gene3D" id="3.40.50.720">
    <property type="entry name" value="NAD(P)-binding Rossmann-like Domain"/>
    <property type="match status" value="1"/>
</dbReference>
<keyword evidence="2" id="KW-1185">Reference proteome</keyword>
<accession>A0ABR6M1T1</accession>
<dbReference type="Pfam" id="PF13561">
    <property type="entry name" value="adh_short_C2"/>
    <property type="match status" value="1"/>
</dbReference>
<sequence>MGGAGHDADQPINRLGTAEEIAQAVLWLCGPGAGFVIGVALPVDGGYVAR</sequence>
<dbReference type="Proteomes" id="UP000530530">
    <property type="component" value="Unassembled WGS sequence"/>
</dbReference>
<organism evidence="1 2">
    <name type="scientific">Streptomyces rapamycinicus</name>
    <dbReference type="NCBI Taxonomy" id="1226757"/>
    <lineage>
        <taxon>Bacteria</taxon>
        <taxon>Bacillati</taxon>
        <taxon>Actinomycetota</taxon>
        <taxon>Actinomycetes</taxon>
        <taxon>Kitasatosporales</taxon>
        <taxon>Streptomycetaceae</taxon>
        <taxon>Streptomyces</taxon>
        <taxon>Streptomyces violaceusniger group</taxon>
    </lineage>
</organism>
<protein>
    <submittedName>
        <fullName evidence="1">NAD(P)-dependent dehydrogenase (Short-subunit alcohol dehydrogenase family)</fullName>
    </submittedName>
</protein>
<comment type="caution">
    <text evidence="1">The sequence shown here is derived from an EMBL/GenBank/DDBJ whole genome shotgun (WGS) entry which is preliminary data.</text>
</comment>
<gene>
    <name evidence="1" type="ORF">BJY27_009619</name>
</gene>
<name>A0ABR6M1T1_9ACTN</name>
<dbReference type="EMBL" id="JACHNG010000002">
    <property type="protein sequence ID" value="MBB4788572.1"/>
    <property type="molecule type" value="Genomic_DNA"/>
</dbReference>